<gene>
    <name evidence="1" type="ORF">KIH27_03470</name>
</gene>
<evidence type="ECO:0000313" key="1">
    <source>
        <dbReference type="EMBL" id="MBS9532643.1"/>
    </source>
</evidence>
<organism evidence="1 2">
    <name type="scientific">Mycolicibacter acidiphilus</name>
    <dbReference type="NCBI Taxonomy" id="2835306"/>
    <lineage>
        <taxon>Bacteria</taxon>
        <taxon>Bacillati</taxon>
        <taxon>Actinomycetota</taxon>
        <taxon>Actinomycetes</taxon>
        <taxon>Mycobacteriales</taxon>
        <taxon>Mycobacteriaceae</taxon>
        <taxon>Mycolicibacter</taxon>
    </lineage>
</organism>
<proteinExistence type="predicted"/>
<reference evidence="1 2" key="1">
    <citation type="submission" date="2021-05" db="EMBL/GenBank/DDBJ databases">
        <title>Mycobacterium acidophilum sp. nov., an extremely acid-tolerant member of the genus Mycobacterium.</title>
        <authorList>
            <person name="Xia J."/>
        </authorList>
    </citation>
    <scope>NUCLEOTIDE SEQUENCE [LARGE SCALE GENOMIC DNA]</scope>
    <source>
        <strain evidence="1 2">M1</strain>
    </source>
</reference>
<evidence type="ECO:0000313" key="2">
    <source>
        <dbReference type="Proteomes" id="UP001519535"/>
    </source>
</evidence>
<name>A0ABS5RGD4_9MYCO</name>
<accession>A0ABS5RGD4</accession>
<protein>
    <submittedName>
        <fullName evidence="1">DUF2283 domain-containing protein</fullName>
    </submittedName>
</protein>
<dbReference type="Proteomes" id="UP001519535">
    <property type="component" value="Unassembled WGS sequence"/>
</dbReference>
<dbReference type="EMBL" id="JAHCLR010000004">
    <property type="protein sequence ID" value="MBS9532643.1"/>
    <property type="molecule type" value="Genomic_DNA"/>
</dbReference>
<dbReference type="RefSeq" id="WP_214091535.1">
    <property type="nucleotide sequence ID" value="NZ_JAHCLR010000004.1"/>
</dbReference>
<dbReference type="InterPro" id="IPR019270">
    <property type="entry name" value="DUF2283"/>
</dbReference>
<dbReference type="Pfam" id="PF10049">
    <property type="entry name" value="DUF2283"/>
    <property type="match status" value="1"/>
</dbReference>
<keyword evidence="2" id="KW-1185">Reference proteome</keyword>
<sequence length="110" mass="11156">MSVTRARMEIDRAAQAAYIDFGVDARGVGAAVEVSPTVTVDLDPAGVAVGVELLSLAPDAAALSGLLATGRFRDEDARLIEANLPAILAFLSDGAAHPAAAGVDCFYLAA</sequence>
<comment type="caution">
    <text evidence="1">The sequence shown here is derived from an EMBL/GenBank/DDBJ whole genome shotgun (WGS) entry which is preliminary data.</text>
</comment>